<keyword evidence="5" id="KW-0677">Repeat</keyword>
<keyword evidence="7" id="KW-0800">Toxin</keyword>
<feature type="non-terminal residue" evidence="13">
    <location>
        <position position="315"/>
    </location>
</feature>
<evidence type="ECO:0000313" key="13">
    <source>
        <dbReference type="RefSeq" id="XP_022258614.1"/>
    </source>
</evidence>
<reference evidence="13" key="1">
    <citation type="submission" date="2025-08" db="UniProtKB">
        <authorList>
            <consortium name="RefSeq"/>
        </authorList>
    </citation>
    <scope>IDENTIFICATION</scope>
    <source>
        <tissue evidence="13">Muscle</tissue>
    </source>
</reference>
<dbReference type="SMART" id="SM00248">
    <property type="entry name" value="ANK"/>
    <property type="match status" value="4"/>
</dbReference>
<evidence type="ECO:0000256" key="6">
    <source>
        <dbReference type="ARBA" id="ARBA00022740"/>
    </source>
</evidence>
<keyword evidence="7" id="KW-0528">Neurotoxin</keyword>
<evidence type="ECO:0000256" key="3">
    <source>
        <dbReference type="ARBA" id="ARBA00022483"/>
    </source>
</evidence>
<evidence type="ECO:0000256" key="5">
    <source>
        <dbReference type="ARBA" id="ARBA00022737"/>
    </source>
</evidence>
<organism evidence="12 13">
    <name type="scientific">Limulus polyphemus</name>
    <name type="common">Atlantic horseshoe crab</name>
    <dbReference type="NCBI Taxonomy" id="6850"/>
    <lineage>
        <taxon>Eukaryota</taxon>
        <taxon>Metazoa</taxon>
        <taxon>Ecdysozoa</taxon>
        <taxon>Arthropoda</taxon>
        <taxon>Chelicerata</taxon>
        <taxon>Merostomata</taxon>
        <taxon>Xiphosura</taxon>
        <taxon>Limulidae</taxon>
        <taxon>Limulus</taxon>
    </lineage>
</organism>
<feature type="compositionally biased region" description="Polar residues" evidence="11">
    <location>
        <begin position="296"/>
        <end position="315"/>
    </location>
</feature>
<protein>
    <submittedName>
        <fullName evidence="13">Synphilin-1-like</fullName>
    </submittedName>
</protein>
<dbReference type="RefSeq" id="XP_022258614.1">
    <property type="nucleotide sequence ID" value="XM_022402906.1"/>
</dbReference>
<evidence type="ECO:0000256" key="10">
    <source>
        <dbReference type="PROSITE-ProRule" id="PRU00023"/>
    </source>
</evidence>
<dbReference type="InterPro" id="IPR052420">
    <property type="entry name" value="Espin/Espin-like"/>
</dbReference>
<keyword evidence="9" id="KW-1053">Target membrane</keyword>
<accession>A0ABM1TRV8</accession>
<evidence type="ECO:0000313" key="12">
    <source>
        <dbReference type="Proteomes" id="UP000694941"/>
    </source>
</evidence>
<comment type="subcellular location">
    <subcellularLocation>
        <location evidence="2">Cell projection</location>
        <location evidence="2">Stereocilium</location>
    </subcellularLocation>
    <subcellularLocation>
        <location evidence="1">Target cell membrane</location>
    </subcellularLocation>
</comment>
<dbReference type="GeneID" id="106474592"/>
<evidence type="ECO:0000256" key="4">
    <source>
        <dbReference type="ARBA" id="ARBA00022537"/>
    </source>
</evidence>
<evidence type="ECO:0000256" key="9">
    <source>
        <dbReference type="ARBA" id="ARBA00023298"/>
    </source>
</evidence>
<keyword evidence="3" id="KW-0268">Exocytosis</keyword>
<feature type="non-terminal residue" evidence="13">
    <location>
        <position position="1"/>
    </location>
</feature>
<evidence type="ECO:0000256" key="8">
    <source>
        <dbReference type="ARBA" id="ARBA00023043"/>
    </source>
</evidence>
<keyword evidence="7" id="KW-0638">Presynaptic neurotoxin</keyword>
<dbReference type="Proteomes" id="UP000694941">
    <property type="component" value="Unplaced"/>
</dbReference>
<dbReference type="PROSITE" id="PS50297">
    <property type="entry name" value="ANK_REP_REGION"/>
    <property type="match status" value="2"/>
</dbReference>
<proteinExistence type="predicted"/>
<keyword evidence="12" id="KW-1185">Reference proteome</keyword>
<keyword evidence="6" id="KW-1009">Hearing</keyword>
<keyword evidence="8 10" id="KW-0040">ANK repeat</keyword>
<dbReference type="PANTHER" id="PTHR24153:SF8">
    <property type="entry name" value="FORKED, ISOFORM F"/>
    <property type="match status" value="1"/>
</dbReference>
<feature type="repeat" description="ANK" evidence="10">
    <location>
        <begin position="75"/>
        <end position="107"/>
    </location>
</feature>
<dbReference type="PANTHER" id="PTHR24153">
    <property type="entry name" value="ESPIN"/>
    <property type="match status" value="1"/>
</dbReference>
<dbReference type="PROSITE" id="PS50088">
    <property type="entry name" value="ANK_REPEAT"/>
    <property type="match status" value="3"/>
</dbReference>
<feature type="region of interest" description="Disordered" evidence="11">
    <location>
        <begin position="292"/>
        <end position="315"/>
    </location>
</feature>
<evidence type="ECO:0000256" key="1">
    <source>
        <dbReference type="ARBA" id="ARBA00004175"/>
    </source>
</evidence>
<gene>
    <name evidence="13" type="primary">LOC106474592</name>
</gene>
<evidence type="ECO:0000256" key="11">
    <source>
        <dbReference type="SAM" id="MobiDB-lite"/>
    </source>
</evidence>
<feature type="repeat" description="ANK" evidence="10">
    <location>
        <begin position="7"/>
        <end position="40"/>
    </location>
</feature>
<dbReference type="Pfam" id="PF00023">
    <property type="entry name" value="Ank"/>
    <property type="match status" value="1"/>
</dbReference>
<dbReference type="InterPro" id="IPR036770">
    <property type="entry name" value="Ankyrin_rpt-contain_sf"/>
</dbReference>
<name>A0ABM1TRV8_LIMPO</name>
<feature type="repeat" description="ANK" evidence="10">
    <location>
        <begin position="41"/>
        <end position="74"/>
    </location>
</feature>
<evidence type="ECO:0000256" key="7">
    <source>
        <dbReference type="ARBA" id="ARBA00023028"/>
    </source>
</evidence>
<dbReference type="Gene3D" id="1.25.40.20">
    <property type="entry name" value="Ankyrin repeat-containing domain"/>
    <property type="match status" value="1"/>
</dbReference>
<dbReference type="Pfam" id="PF12796">
    <property type="entry name" value="Ank_2"/>
    <property type="match status" value="1"/>
</dbReference>
<dbReference type="SUPFAM" id="SSF48403">
    <property type="entry name" value="Ankyrin repeat"/>
    <property type="match status" value="1"/>
</dbReference>
<dbReference type="InterPro" id="IPR002110">
    <property type="entry name" value="Ankyrin_rpt"/>
</dbReference>
<keyword evidence="9" id="KW-0472">Membrane</keyword>
<sequence length="315" mass="35376">ANTQMENNVTPVYLAAQEGHLDVLSFLVLEAGGSLLLRAKDGMAPIHAAAQMGALKCVTWMVEEQGIDPNLRDHDGATAVHFAASRGHLNTLRWLLSHGSRISLDKFGKSPMKDAAENGHIECYTLLKKYASYPQKFIKTVDWCCRQKASRHRSSSDGCSHQSSPSDESFVWSEDGGYTGKYIFEEEAQRGSNHHRLALKCVRNSYRPKLGEFQCCHFRPTTATTTVNNRSKSDHRHLRRFSKVGSVGSRVKRYEPSLTLNPPSANKTSFYLHHSHISPDDRVKKLFENTRESHLHSATRSTSYQKSTKNVSTET</sequence>
<keyword evidence="4" id="KW-1052">Target cell membrane</keyword>
<evidence type="ECO:0000256" key="2">
    <source>
        <dbReference type="ARBA" id="ARBA00004645"/>
    </source>
</evidence>